<protein>
    <submittedName>
        <fullName evidence="2">GRB10-interacting GYF protein 1</fullName>
    </submittedName>
</protein>
<dbReference type="AlphaFoldDB" id="A0A8J5D259"/>
<feature type="compositionally biased region" description="Low complexity" evidence="1">
    <location>
        <begin position="178"/>
        <end position="191"/>
    </location>
</feature>
<reference evidence="2" key="1">
    <citation type="submission" date="2020-07" db="EMBL/GenBank/DDBJ databases">
        <title>The High-quality genome of the commercially important snow crab, Chionoecetes opilio.</title>
        <authorList>
            <person name="Jeong J.-H."/>
            <person name="Ryu S."/>
        </authorList>
    </citation>
    <scope>NUCLEOTIDE SEQUENCE</scope>
    <source>
        <strain evidence="2">MADBK_172401_WGS</strain>
        <tissue evidence="2">Digestive gland</tissue>
    </source>
</reference>
<feature type="compositionally biased region" description="Basic and acidic residues" evidence="1">
    <location>
        <begin position="213"/>
        <end position="248"/>
    </location>
</feature>
<feature type="region of interest" description="Disordered" evidence="1">
    <location>
        <begin position="106"/>
        <end position="295"/>
    </location>
</feature>
<dbReference type="EMBL" id="JACEEZ010000598">
    <property type="protein sequence ID" value="KAG0730024.1"/>
    <property type="molecule type" value="Genomic_DNA"/>
</dbReference>
<sequence length="295" mass="32898">MSETALKFGPEWLRVLSHGGSVSSPPPSPGVNKMKTLAEHRYGREEMLALFNKHQSPPDGMQTLGSLYVDKAQEPLAFIPMNEEEQRMWQRGVNSDVVLRQAGRAPVNGVGRGRGGSVDRGRGRGRGTGPYYARGLSYDEEVEPRPLKEGAPPGMAIRSKPFERSQSVHEQRPWSERPPAGTVPPGVTVVPPEDRNGAVSPRKEQGRASTENWRSRAGENDDSERWRGVGGNRSEKWGPRGWRERENGLEGDWEEGMGRGSTRGIPGAARGIRQPWEDKEGQYRKSWDEDNLPEW</sequence>
<feature type="compositionally biased region" description="Basic and acidic residues" evidence="1">
    <location>
        <begin position="192"/>
        <end position="206"/>
    </location>
</feature>
<dbReference type="InterPro" id="IPR051640">
    <property type="entry name" value="GRB10-interact_GYF"/>
</dbReference>
<dbReference type="PANTHER" id="PTHR14445:SF36">
    <property type="entry name" value="FI03272P-RELATED"/>
    <property type="match status" value="1"/>
</dbReference>
<gene>
    <name evidence="2" type="primary">Gigyf1</name>
    <name evidence="2" type="ORF">GWK47_029141</name>
</gene>
<evidence type="ECO:0000256" key="1">
    <source>
        <dbReference type="SAM" id="MobiDB-lite"/>
    </source>
</evidence>
<dbReference type="GO" id="GO:0005829">
    <property type="term" value="C:cytosol"/>
    <property type="evidence" value="ECO:0007669"/>
    <property type="project" value="TreeGrafter"/>
</dbReference>
<evidence type="ECO:0000313" key="3">
    <source>
        <dbReference type="Proteomes" id="UP000770661"/>
    </source>
</evidence>
<organism evidence="2 3">
    <name type="scientific">Chionoecetes opilio</name>
    <name type="common">Atlantic snow crab</name>
    <name type="synonym">Cancer opilio</name>
    <dbReference type="NCBI Taxonomy" id="41210"/>
    <lineage>
        <taxon>Eukaryota</taxon>
        <taxon>Metazoa</taxon>
        <taxon>Ecdysozoa</taxon>
        <taxon>Arthropoda</taxon>
        <taxon>Crustacea</taxon>
        <taxon>Multicrustacea</taxon>
        <taxon>Malacostraca</taxon>
        <taxon>Eumalacostraca</taxon>
        <taxon>Eucarida</taxon>
        <taxon>Decapoda</taxon>
        <taxon>Pleocyemata</taxon>
        <taxon>Brachyura</taxon>
        <taxon>Eubrachyura</taxon>
        <taxon>Majoidea</taxon>
        <taxon>Majidae</taxon>
        <taxon>Chionoecetes</taxon>
    </lineage>
</organism>
<dbReference type="OrthoDB" id="48509at2759"/>
<proteinExistence type="predicted"/>
<keyword evidence="3" id="KW-1185">Reference proteome</keyword>
<name>A0A8J5D259_CHIOP</name>
<evidence type="ECO:0000313" key="2">
    <source>
        <dbReference type="EMBL" id="KAG0730024.1"/>
    </source>
</evidence>
<dbReference type="PANTHER" id="PTHR14445">
    <property type="entry name" value="GRB10 INTERACTING GYF PROTEIN"/>
    <property type="match status" value="1"/>
</dbReference>
<accession>A0A8J5D259</accession>
<dbReference type="Proteomes" id="UP000770661">
    <property type="component" value="Unassembled WGS sequence"/>
</dbReference>
<feature type="compositionally biased region" description="Basic and acidic residues" evidence="1">
    <location>
        <begin position="275"/>
        <end position="288"/>
    </location>
</feature>
<comment type="caution">
    <text evidence="2">The sequence shown here is derived from an EMBL/GenBank/DDBJ whole genome shotgun (WGS) entry which is preliminary data.</text>
</comment>
<feature type="compositionally biased region" description="Basic and acidic residues" evidence="1">
    <location>
        <begin position="160"/>
        <end position="175"/>
    </location>
</feature>